<proteinExistence type="predicted"/>
<dbReference type="Proteomes" id="UP000301475">
    <property type="component" value="Chromosome"/>
</dbReference>
<evidence type="ECO:0000313" key="3">
    <source>
        <dbReference type="EMBL" id="QCT06211.1"/>
    </source>
</evidence>
<keyword evidence="1" id="KW-0732">Signal</keyword>
<name>A0A4P8XTD1_9FIRM</name>
<gene>
    <name evidence="3" type="ORF">E5Z56_01990</name>
</gene>
<evidence type="ECO:0000259" key="2">
    <source>
        <dbReference type="PROSITE" id="PS51766"/>
    </source>
</evidence>
<dbReference type="OrthoDB" id="1885452at2"/>
<dbReference type="InterPro" id="IPR015943">
    <property type="entry name" value="WD40/YVTN_repeat-like_dom_sf"/>
</dbReference>
<dbReference type="SUPFAM" id="SSF63446">
    <property type="entry name" value="Type I dockerin domain"/>
    <property type="match status" value="1"/>
</dbReference>
<dbReference type="InterPro" id="IPR011047">
    <property type="entry name" value="Quinoprotein_ADH-like_sf"/>
</dbReference>
<dbReference type="SUPFAM" id="SSF50998">
    <property type="entry name" value="Quinoprotein alcohol dehydrogenase-like"/>
    <property type="match status" value="1"/>
</dbReference>
<feature type="signal peptide" evidence="1">
    <location>
        <begin position="1"/>
        <end position="19"/>
    </location>
</feature>
<organism evidence="3 4">
    <name type="scientific">Ruminococcus bovis</name>
    <dbReference type="NCBI Taxonomy" id="2564099"/>
    <lineage>
        <taxon>Bacteria</taxon>
        <taxon>Bacillati</taxon>
        <taxon>Bacillota</taxon>
        <taxon>Clostridia</taxon>
        <taxon>Eubacteriales</taxon>
        <taxon>Oscillospiraceae</taxon>
        <taxon>Ruminococcus</taxon>
    </lineage>
</organism>
<dbReference type="GO" id="GO:0000272">
    <property type="term" value="P:polysaccharide catabolic process"/>
    <property type="evidence" value="ECO:0007669"/>
    <property type="project" value="InterPro"/>
</dbReference>
<dbReference type="CDD" id="cd14256">
    <property type="entry name" value="Dockerin_I"/>
    <property type="match status" value="1"/>
</dbReference>
<evidence type="ECO:0000256" key="1">
    <source>
        <dbReference type="SAM" id="SignalP"/>
    </source>
</evidence>
<dbReference type="EMBL" id="CP039381">
    <property type="protein sequence ID" value="QCT06211.1"/>
    <property type="molecule type" value="Genomic_DNA"/>
</dbReference>
<dbReference type="Gene3D" id="2.130.10.10">
    <property type="entry name" value="YVTN repeat-like/Quinoprotein amine dehydrogenase"/>
    <property type="match status" value="1"/>
</dbReference>
<dbReference type="RefSeq" id="WP_138156298.1">
    <property type="nucleotide sequence ID" value="NZ_CP039381.1"/>
</dbReference>
<dbReference type="Gene3D" id="1.10.1330.10">
    <property type="entry name" value="Dockerin domain"/>
    <property type="match status" value="1"/>
</dbReference>
<dbReference type="InterPro" id="IPR016134">
    <property type="entry name" value="Dockerin_dom"/>
</dbReference>
<feature type="domain" description="Dockerin" evidence="2">
    <location>
        <begin position="915"/>
        <end position="981"/>
    </location>
</feature>
<evidence type="ECO:0000313" key="4">
    <source>
        <dbReference type="Proteomes" id="UP000301475"/>
    </source>
</evidence>
<sequence>MKKLLSLFLVLAVVFSTVATFSAEEKAFDGYIYMTVERNTLGQGFVQEPIKVGYYEGESLADITERMLGDRSTFTGTVSSSYYLAGIKDGGEPENWSKDNIPEDIKKALGDEIGDRTESDKLGEFDYSSYSGWMFTVDNKGIDVGAGGVSYADKADTTHYTNGSVVRLQYTVYGYGEDVGISWGMMSFDTTNKFVDRSKLISYVADINEENAQSEYGTAYTDAVNLLTQWNVTEEQIDNAVKALDEAKEEKEFDGYVYMTVERNTLGQGFVQEPIKVGYYKGDSLAVITERMLGDRSTYEGKVDSSYYLQGIVDGGEPENWSKDNIPTDIKNALGDDIKGRAESDKLKANDYSTYGGWMCTLDNKGTDVGSGDVTYADKADTTHYTDGSVIRLQYSLYGYGEDIGISYGYYKFDTTNKFADRSDLIKYIADINDNNEQDEYGTAYTDAVKLLNTWNVTEEEINSAIKALDATQEDTHNVEWAGAMNNFKDGNQVTDTKVVKNNPEEKWSYELNRTKGSWGTYYAGQSVIVDDYLYATGAGSLHKVDTKTGKGETVAVAGSTSFYYDYVAYGDGMIFVSTSNDIEAFDIDTLQSLGKVKGTFSQYHPMQYYKGYLVCNGNIYKVNKNSDNVLTQVGEGTIGSDSFNWSQGVFANNYYYVVATNDIYCVDYKTNTIKYQYKFDENRTTTYNIGGELAYDSTTDYLYWGSYKQKNLHAVKLDDKGDFDKETYKSATISQETVCAPVVYNNRIYVAGQGGTIDVINGNPDDSNFMSTIYTTNKIGMKIQSNPILSTGYEEETGNVYIYVQSYNAPGNIYYLEDNANSTSGELKQLSNLSTTSTAAYAYEQIAIDDEGQIYFFNEEGYLYCYGEKHIHNYTYETLLNGKHIKTCDGCGESEEEFCTFENNKCIYCGVERSKYIYGDINQDGEVNVQDTTLLQKYATKLAELNDVQKECAKFDDMENITVKSATKIQKYIANPELDTLIGASFYMYSK</sequence>
<dbReference type="InterPro" id="IPR036439">
    <property type="entry name" value="Dockerin_dom_sf"/>
</dbReference>
<feature type="chain" id="PRO_5038918189" description="Dockerin domain-containing protein" evidence="1">
    <location>
        <begin position="20"/>
        <end position="992"/>
    </location>
</feature>
<dbReference type="KEGG" id="ruj:E5Z56_01990"/>
<keyword evidence="4" id="KW-1185">Reference proteome</keyword>
<reference evidence="3 4" key="1">
    <citation type="submission" date="2019-04" db="EMBL/GenBank/DDBJ databases">
        <authorList>
            <person name="Embree M."/>
            <person name="Gaffney J.R."/>
        </authorList>
    </citation>
    <scope>NUCLEOTIDE SEQUENCE [LARGE SCALE GENOMIC DNA]</scope>
    <source>
        <strain evidence="3 4">JE7A12</strain>
    </source>
</reference>
<accession>A0A4P8XTD1</accession>
<dbReference type="AlphaFoldDB" id="A0A4P8XTD1"/>
<protein>
    <recommendedName>
        <fullName evidence="2">Dockerin domain-containing protein</fullName>
    </recommendedName>
</protein>
<dbReference type="PROSITE" id="PS51766">
    <property type="entry name" value="DOCKERIN"/>
    <property type="match status" value="1"/>
</dbReference>